<evidence type="ECO:0000313" key="3">
    <source>
        <dbReference type="Proteomes" id="UP001150217"/>
    </source>
</evidence>
<proteinExistence type="predicted"/>
<organism evidence="2 3">
    <name type="scientific">Lentinula lateritia</name>
    <dbReference type="NCBI Taxonomy" id="40482"/>
    <lineage>
        <taxon>Eukaryota</taxon>
        <taxon>Fungi</taxon>
        <taxon>Dikarya</taxon>
        <taxon>Basidiomycota</taxon>
        <taxon>Agaricomycotina</taxon>
        <taxon>Agaricomycetes</taxon>
        <taxon>Agaricomycetidae</taxon>
        <taxon>Agaricales</taxon>
        <taxon>Marasmiineae</taxon>
        <taxon>Omphalotaceae</taxon>
        <taxon>Lentinula</taxon>
    </lineage>
</organism>
<accession>A0ABQ8VPJ3</accession>
<name>A0ABQ8VPJ3_9AGAR</name>
<protein>
    <submittedName>
        <fullName evidence="2">Uncharacterized protein</fullName>
    </submittedName>
</protein>
<evidence type="ECO:0000313" key="2">
    <source>
        <dbReference type="EMBL" id="KAJ4498323.1"/>
    </source>
</evidence>
<feature type="region of interest" description="Disordered" evidence="1">
    <location>
        <begin position="33"/>
        <end position="53"/>
    </location>
</feature>
<sequence length="258" mass="28650">MSNCTYLPQTITSRMASIAATPYFSHPWFNKPSMKRRRSTSSGEDDALDKTLSPISKRRRVTMLEKGFSNLSLHHPPPVASTSSANPDSVTTFFDMNHSEAPPSSSPLPLPDTLTAMEVEYSSISPSIQPDSVEEPTSPSLAVPEIRMKGSSWYEPEPDRIVVTDLDSSDDEYENESEPVRPLVSPTLLERIRQRELSNILPLPSPLDQHALVLYRPLTRPSNNLEPEDTELVSNQDTVPNAVSLSSIAQDVEMMDVE</sequence>
<dbReference type="Proteomes" id="UP001150217">
    <property type="component" value="Unassembled WGS sequence"/>
</dbReference>
<evidence type="ECO:0000256" key="1">
    <source>
        <dbReference type="SAM" id="MobiDB-lite"/>
    </source>
</evidence>
<comment type="caution">
    <text evidence="2">The sequence shown here is derived from an EMBL/GenBank/DDBJ whole genome shotgun (WGS) entry which is preliminary data.</text>
</comment>
<gene>
    <name evidence="2" type="ORF">C8R41DRAFT_147790</name>
</gene>
<keyword evidence="3" id="KW-1185">Reference proteome</keyword>
<dbReference type="EMBL" id="JANVFT010000016">
    <property type="protein sequence ID" value="KAJ4498323.1"/>
    <property type="molecule type" value="Genomic_DNA"/>
</dbReference>
<reference evidence="2" key="1">
    <citation type="submission" date="2022-08" db="EMBL/GenBank/DDBJ databases">
        <title>A Global Phylogenomic Analysis of the Shiitake Genus Lentinula.</title>
        <authorList>
            <consortium name="DOE Joint Genome Institute"/>
            <person name="Sierra-Patev S."/>
            <person name="Min B."/>
            <person name="Naranjo-Ortiz M."/>
            <person name="Looney B."/>
            <person name="Konkel Z."/>
            <person name="Slot J.C."/>
            <person name="Sakamoto Y."/>
            <person name="Steenwyk J.L."/>
            <person name="Rokas A."/>
            <person name="Carro J."/>
            <person name="Camarero S."/>
            <person name="Ferreira P."/>
            <person name="Molpeceres G."/>
            <person name="Ruiz-Duenas F.J."/>
            <person name="Serrano A."/>
            <person name="Henrissat B."/>
            <person name="Drula E."/>
            <person name="Hughes K.W."/>
            <person name="Mata J.L."/>
            <person name="Ishikawa N.K."/>
            <person name="Vargas-Isla R."/>
            <person name="Ushijima S."/>
            <person name="Smith C.A."/>
            <person name="Ahrendt S."/>
            <person name="Andreopoulos W."/>
            <person name="He G."/>
            <person name="Labutti K."/>
            <person name="Lipzen A."/>
            <person name="Ng V."/>
            <person name="Riley R."/>
            <person name="Sandor L."/>
            <person name="Barry K."/>
            <person name="Martinez A.T."/>
            <person name="Xiao Y."/>
            <person name="Gibbons J.G."/>
            <person name="Terashima K."/>
            <person name="Grigoriev I.V."/>
            <person name="Hibbett D.S."/>
        </authorList>
    </citation>
    <scope>NUCLEOTIDE SEQUENCE</scope>
    <source>
        <strain evidence="2">RHP3577 ss4</strain>
    </source>
</reference>